<dbReference type="InterPro" id="IPR001638">
    <property type="entry name" value="Solute-binding_3/MltF_N"/>
</dbReference>
<dbReference type="KEGG" id="saes:HBH39_00480"/>
<dbReference type="RefSeq" id="WP_167674612.1">
    <property type="nucleotide sequence ID" value="NZ_CP050313.1"/>
</dbReference>
<protein>
    <submittedName>
        <fullName evidence="2">Amino acid ABC transporter substrate-binding protein</fullName>
    </submittedName>
</protein>
<evidence type="ECO:0000259" key="1">
    <source>
        <dbReference type="Pfam" id="PF00497"/>
    </source>
</evidence>
<dbReference type="Gene3D" id="3.40.190.10">
    <property type="entry name" value="Periplasmic binding protein-like II"/>
    <property type="match status" value="2"/>
</dbReference>
<dbReference type="SUPFAM" id="SSF53850">
    <property type="entry name" value="Periplasmic binding protein-like II"/>
    <property type="match status" value="1"/>
</dbReference>
<dbReference type="AlphaFoldDB" id="A0A6G9QF53"/>
<dbReference type="EMBL" id="CP050313">
    <property type="protein sequence ID" value="QIR13150.1"/>
    <property type="molecule type" value="Genomic_DNA"/>
</dbReference>
<gene>
    <name evidence="2" type="ORF">HBH39_00480</name>
</gene>
<dbReference type="Proteomes" id="UP000502608">
    <property type="component" value="Chromosome"/>
</dbReference>
<evidence type="ECO:0000313" key="3">
    <source>
        <dbReference type="Proteomes" id="UP000502608"/>
    </source>
</evidence>
<accession>A0A6G9QF53</accession>
<name>A0A6G9QF53_9GAMM</name>
<organism evidence="2 3">
    <name type="scientific">Shewanella aestuarii</name>
    <dbReference type="NCBI Taxonomy" id="1028752"/>
    <lineage>
        <taxon>Bacteria</taxon>
        <taxon>Pseudomonadati</taxon>
        <taxon>Pseudomonadota</taxon>
        <taxon>Gammaproteobacteria</taxon>
        <taxon>Alteromonadales</taxon>
        <taxon>Shewanellaceae</taxon>
        <taxon>Shewanella</taxon>
    </lineage>
</organism>
<reference evidence="2 3" key="1">
    <citation type="submission" date="2020-03" db="EMBL/GenBank/DDBJ databases">
        <title>Complete genome sequence of Shewanella sp.</title>
        <authorList>
            <person name="Kim Y.-S."/>
            <person name="Kim S.-J."/>
            <person name="Jung H.-K."/>
            <person name="Kim K.-H."/>
        </authorList>
    </citation>
    <scope>NUCLEOTIDE SEQUENCE [LARGE SCALE GENOMIC DNA]</scope>
    <source>
        <strain evidence="2 3">PN3F2</strain>
    </source>
</reference>
<keyword evidence="3" id="KW-1185">Reference proteome</keyword>
<feature type="domain" description="Solute-binding protein family 3/N-terminal" evidence="1">
    <location>
        <begin position="43"/>
        <end position="246"/>
    </location>
</feature>
<proteinExistence type="predicted"/>
<dbReference type="Pfam" id="PF00497">
    <property type="entry name" value="SBP_bac_3"/>
    <property type="match status" value="1"/>
</dbReference>
<evidence type="ECO:0000313" key="2">
    <source>
        <dbReference type="EMBL" id="QIR13150.1"/>
    </source>
</evidence>
<sequence length="290" mass="32844">MKSYWLLIIFFLATFAAPYSTAREVIRVEAIQSDDNRSYVYFVDLLHEVLAKTDAENGLVEVQAVDIYVSQARAFQLLKTGQLDVIWAGTNLEREQQFAAIPIPLIGGLLGIRVPVIRQESLSQFEAITSADELKQLEACQGSQWPDTDILAFNGYKVERVISFNLMYSMLQQGRCDYFLRGMNEVYAELTAPANKNLIAFEGIVLRYPLPMYFFVAKNNQALQQRITLGLQRMVDSGELNAFIKQHPTTRDIFPLTQFSQSLIFELTNPMLPSSIPIDDAALWLSIPQS</sequence>